<dbReference type="RefSeq" id="WP_141613192.1">
    <property type="nucleotide sequence ID" value="NZ_CP041253.1"/>
</dbReference>
<sequence>MKRYLLFLAALLTQQLAYGQLIERNFFGDLEYSSRNGEYKATLEKDVFDDLIYTDNQRNKVTFEKDYLHWEYGDMLENEREERMFLMDLVRQYRRESNYKATYEIDVFDNLIIEDNRDYKLEIGEDIFGNVTREESINGRKTSFTKEKNGGLVYESNNENASLRKDIFDRWIYEDSRENKLEFGKSTWDRLVNKYGDNEVIFSQLMNELLFFRDTPKRRTGR</sequence>
<dbReference type="Proteomes" id="UP000316614">
    <property type="component" value="Chromosome"/>
</dbReference>
<evidence type="ECO:0000313" key="1">
    <source>
        <dbReference type="EMBL" id="QDH77928.1"/>
    </source>
</evidence>
<dbReference type="KEGG" id="echi:FKX85_02290"/>
<accession>A0A514CDN2</accession>
<evidence type="ECO:0000313" key="2">
    <source>
        <dbReference type="Proteomes" id="UP000316614"/>
    </source>
</evidence>
<organism evidence="1 2">
    <name type="scientific">Echinicola soli</name>
    <dbReference type="NCBI Taxonomy" id="2591634"/>
    <lineage>
        <taxon>Bacteria</taxon>
        <taxon>Pseudomonadati</taxon>
        <taxon>Bacteroidota</taxon>
        <taxon>Cytophagia</taxon>
        <taxon>Cytophagales</taxon>
        <taxon>Cyclobacteriaceae</taxon>
        <taxon>Echinicola</taxon>
    </lineage>
</organism>
<reference evidence="1 2" key="1">
    <citation type="submission" date="2019-06" db="EMBL/GenBank/DDBJ databases">
        <title>Echinicola alkalisoli sp. nov. isolated from saline soil.</title>
        <authorList>
            <person name="Sun J.-Q."/>
            <person name="Xu L."/>
        </authorList>
    </citation>
    <scope>NUCLEOTIDE SEQUENCE [LARGE SCALE GENOMIC DNA]</scope>
    <source>
        <strain evidence="1 2">LN3S3</strain>
    </source>
</reference>
<gene>
    <name evidence="1" type="ORF">FKX85_02290</name>
</gene>
<dbReference type="OrthoDB" id="996847at2"/>
<dbReference type="AlphaFoldDB" id="A0A514CDN2"/>
<proteinExistence type="predicted"/>
<keyword evidence="2" id="KW-1185">Reference proteome</keyword>
<dbReference type="EMBL" id="CP041253">
    <property type="protein sequence ID" value="QDH77928.1"/>
    <property type="molecule type" value="Genomic_DNA"/>
</dbReference>
<name>A0A514CDN2_9BACT</name>
<protein>
    <submittedName>
        <fullName evidence="1">Uncharacterized protein</fullName>
    </submittedName>
</protein>